<keyword evidence="2" id="KW-0812">Transmembrane</keyword>
<feature type="transmembrane region" description="Helical" evidence="2">
    <location>
        <begin position="100"/>
        <end position="117"/>
    </location>
</feature>
<evidence type="ECO:0000313" key="5">
    <source>
        <dbReference type="Proteomes" id="UP001551210"/>
    </source>
</evidence>
<dbReference type="Pfam" id="PF07885">
    <property type="entry name" value="Ion_trans_2"/>
    <property type="match status" value="1"/>
</dbReference>
<dbReference type="InterPro" id="IPR036291">
    <property type="entry name" value="NAD(P)-bd_dom_sf"/>
</dbReference>
<dbReference type="Gene3D" id="1.10.287.70">
    <property type="match status" value="1"/>
</dbReference>
<dbReference type="Proteomes" id="UP001551210">
    <property type="component" value="Unassembled WGS sequence"/>
</dbReference>
<comment type="caution">
    <text evidence="4">The sequence shown here is derived from an EMBL/GenBank/DDBJ whole genome shotgun (WGS) entry which is preliminary data.</text>
</comment>
<keyword evidence="5" id="KW-1185">Reference proteome</keyword>
<dbReference type="InterPro" id="IPR013099">
    <property type="entry name" value="K_chnl_dom"/>
</dbReference>
<evidence type="ECO:0000256" key="2">
    <source>
        <dbReference type="SAM" id="Phobius"/>
    </source>
</evidence>
<name>A0ABV3CY75_STREX</name>
<dbReference type="Gene3D" id="3.40.50.720">
    <property type="entry name" value="NAD(P)-binding Rossmann-like Domain"/>
    <property type="match status" value="1"/>
</dbReference>
<feature type="domain" description="RCK N-terminal" evidence="3">
    <location>
        <begin position="134"/>
        <end position="254"/>
    </location>
</feature>
<dbReference type="Pfam" id="PF02254">
    <property type="entry name" value="TrkA_N"/>
    <property type="match status" value="1"/>
</dbReference>
<sequence length="360" mass="38541">MDTQGVDQAGKQSRFGFPYRVRGPLRIILWRLALAFGIVVLGAVVVFLGRSGYRDATGHSIGWLTSFYYAAVTLTTIGYGDVVPVSETARVVNTLVITPLRLGFLLILVSTTISALTKRTRAEWREQTWRRKVQGHTVVIGYGTKGRAAVATLRARGTQPREIIVVDVSLGAIGEANRNGLVGIVGDGTHTDVLERAELGKAQHVLIATTRDDTAVLASLTARRMNHSAVITASVARAENAPLLREGGADNVITSAETAGHLLGVASLSPAVGTVLEELLSTGLGLEVAERPPAPTEVGHDPRQLSEPVLAVVRDGSPLRYNDPGIGAIRPEDRLIIARASPMCDRGDRYHADPPVRDHL</sequence>
<dbReference type="PANTHER" id="PTHR43833">
    <property type="entry name" value="POTASSIUM CHANNEL PROTEIN 2-RELATED-RELATED"/>
    <property type="match status" value="1"/>
</dbReference>
<dbReference type="PROSITE" id="PS51201">
    <property type="entry name" value="RCK_N"/>
    <property type="match status" value="1"/>
</dbReference>
<reference evidence="4 5" key="1">
    <citation type="submission" date="2024-06" db="EMBL/GenBank/DDBJ databases">
        <title>The Natural Products Discovery Center: Release of the First 8490 Sequenced Strains for Exploring Actinobacteria Biosynthetic Diversity.</title>
        <authorList>
            <person name="Kalkreuter E."/>
            <person name="Kautsar S.A."/>
            <person name="Yang D."/>
            <person name="Bader C.D."/>
            <person name="Teijaro C.N."/>
            <person name="Fluegel L."/>
            <person name="Davis C.M."/>
            <person name="Simpson J.R."/>
            <person name="Lauterbach L."/>
            <person name="Steele A.D."/>
            <person name="Gui C."/>
            <person name="Meng S."/>
            <person name="Li G."/>
            <person name="Viehrig K."/>
            <person name="Ye F."/>
            <person name="Su P."/>
            <person name="Kiefer A.F."/>
            <person name="Nichols A."/>
            <person name="Cepeda A.J."/>
            <person name="Yan W."/>
            <person name="Fan B."/>
            <person name="Jiang Y."/>
            <person name="Adhikari A."/>
            <person name="Zheng C.-J."/>
            <person name="Schuster L."/>
            <person name="Cowan T.M."/>
            <person name="Smanski M.J."/>
            <person name="Chevrette M.G."/>
            <person name="De Carvalho L.P.S."/>
            <person name="Shen B."/>
        </authorList>
    </citation>
    <scope>NUCLEOTIDE SEQUENCE [LARGE SCALE GENOMIC DNA]</scope>
    <source>
        <strain evidence="4 5">NPDC045705</strain>
    </source>
</reference>
<proteinExistence type="predicted"/>
<gene>
    <name evidence="4" type="ORF">AB0A76_18300</name>
</gene>
<evidence type="ECO:0000313" key="4">
    <source>
        <dbReference type="EMBL" id="MEU7295145.1"/>
    </source>
</evidence>
<organism evidence="4 5">
    <name type="scientific">Streptomyces exfoliatus</name>
    <name type="common">Streptomyces hydrogenans</name>
    <dbReference type="NCBI Taxonomy" id="1905"/>
    <lineage>
        <taxon>Bacteria</taxon>
        <taxon>Bacillati</taxon>
        <taxon>Actinomycetota</taxon>
        <taxon>Actinomycetes</taxon>
        <taxon>Kitasatosporales</taxon>
        <taxon>Streptomycetaceae</taxon>
        <taxon>Streptomyces</taxon>
    </lineage>
</organism>
<dbReference type="RefSeq" id="WP_359209158.1">
    <property type="nucleotide sequence ID" value="NZ_JBEZAM010000023.1"/>
</dbReference>
<dbReference type="PANTHER" id="PTHR43833:SF9">
    <property type="entry name" value="POTASSIUM CHANNEL PROTEIN YUGO-RELATED"/>
    <property type="match status" value="1"/>
</dbReference>
<dbReference type="InterPro" id="IPR003148">
    <property type="entry name" value="RCK_N"/>
</dbReference>
<dbReference type="SUPFAM" id="SSF51735">
    <property type="entry name" value="NAD(P)-binding Rossmann-fold domains"/>
    <property type="match status" value="1"/>
</dbReference>
<feature type="transmembrane region" description="Helical" evidence="2">
    <location>
        <begin position="28"/>
        <end position="49"/>
    </location>
</feature>
<feature type="transmembrane region" description="Helical" evidence="2">
    <location>
        <begin position="61"/>
        <end position="80"/>
    </location>
</feature>
<keyword evidence="2" id="KW-1133">Transmembrane helix</keyword>
<evidence type="ECO:0000256" key="1">
    <source>
        <dbReference type="ARBA" id="ARBA00004651"/>
    </source>
</evidence>
<dbReference type="InterPro" id="IPR050721">
    <property type="entry name" value="Trk_Ktr_HKT_K-transport"/>
</dbReference>
<evidence type="ECO:0000259" key="3">
    <source>
        <dbReference type="PROSITE" id="PS51201"/>
    </source>
</evidence>
<protein>
    <submittedName>
        <fullName evidence="4">NAD-binding protein</fullName>
    </submittedName>
</protein>
<dbReference type="EMBL" id="JBEZAM010000023">
    <property type="protein sequence ID" value="MEU7295145.1"/>
    <property type="molecule type" value="Genomic_DNA"/>
</dbReference>
<keyword evidence="2" id="KW-0472">Membrane</keyword>
<accession>A0ABV3CY75</accession>
<comment type="subcellular location">
    <subcellularLocation>
        <location evidence="1">Cell membrane</location>
        <topology evidence="1">Multi-pass membrane protein</topology>
    </subcellularLocation>
</comment>
<dbReference type="SUPFAM" id="SSF81324">
    <property type="entry name" value="Voltage-gated potassium channels"/>
    <property type="match status" value="1"/>
</dbReference>